<dbReference type="Proteomes" id="UP000183508">
    <property type="component" value="Unassembled WGS sequence"/>
</dbReference>
<keyword evidence="6 9" id="KW-0238">DNA-binding</keyword>
<keyword evidence="5 9" id="KW-0067">ATP-binding</keyword>
<dbReference type="FunFam" id="3.40.50.300:FF:000870">
    <property type="entry name" value="MutS protein homolog 4"/>
    <property type="match status" value="1"/>
</dbReference>
<dbReference type="InterPro" id="IPR007860">
    <property type="entry name" value="DNA_mmatch_repair_MutS_con_dom"/>
</dbReference>
<dbReference type="RefSeq" id="WP_074951471.1">
    <property type="nucleotide sequence ID" value="NZ_FPBV01000007.1"/>
</dbReference>
<dbReference type="AlphaFoldDB" id="A0A1I7IU00"/>
<evidence type="ECO:0000256" key="4">
    <source>
        <dbReference type="ARBA" id="ARBA00022763"/>
    </source>
</evidence>
<keyword evidence="7 9" id="KW-0234">DNA repair</keyword>
<evidence type="ECO:0000256" key="5">
    <source>
        <dbReference type="ARBA" id="ARBA00022840"/>
    </source>
</evidence>
<dbReference type="InterPro" id="IPR036678">
    <property type="entry name" value="MutS_con_dom_sf"/>
</dbReference>
<dbReference type="SMART" id="SM00534">
    <property type="entry name" value="MUTSac"/>
    <property type="match status" value="1"/>
</dbReference>
<accession>A0A1I7IU00</accession>
<feature type="binding site" evidence="9">
    <location>
        <begin position="616"/>
        <end position="623"/>
    </location>
    <ligand>
        <name>ATP</name>
        <dbReference type="ChEBI" id="CHEBI:30616"/>
    </ligand>
</feature>
<dbReference type="InterPro" id="IPR027417">
    <property type="entry name" value="P-loop_NTPase"/>
</dbReference>
<gene>
    <name evidence="9" type="primary">mutS</name>
    <name evidence="12" type="ORF">SAMN05421543_107117</name>
</gene>
<dbReference type="InterPro" id="IPR007696">
    <property type="entry name" value="DNA_mismatch_repair_MutS_core"/>
</dbReference>
<dbReference type="InterPro" id="IPR045076">
    <property type="entry name" value="MutS"/>
</dbReference>
<dbReference type="Pfam" id="PF00488">
    <property type="entry name" value="MutS_V"/>
    <property type="match status" value="1"/>
</dbReference>
<dbReference type="Pfam" id="PF05188">
    <property type="entry name" value="MutS_II"/>
    <property type="match status" value="1"/>
</dbReference>
<dbReference type="Pfam" id="PF05190">
    <property type="entry name" value="MutS_IV"/>
    <property type="match status" value="1"/>
</dbReference>
<keyword evidence="4 9" id="KW-0227">DNA damage</keyword>
<evidence type="ECO:0000256" key="3">
    <source>
        <dbReference type="ARBA" id="ARBA00022741"/>
    </source>
</evidence>
<dbReference type="SMART" id="SM00533">
    <property type="entry name" value="MUTSd"/>
    <property type="match status" value="1"/>
</dbReference>
<dbReference type="PANTHER" id="PTHR11361">
    <property type="entry name" value="DNA MISMATCH REPAIR PROTEIN MUTS FAMILY MEMBER"/>
    <property type="match status" value="1"/>
</dbReference>
<dbReference type="SUPFAM" id="SSF53150">
    <property type="entry name" value="DNA repair protein MutS, domain II"/>
    <property type="match status" value="1"/>
</dbReference>
<name>A0A1I7IU00_9BACL</name>
<dbReference type="PROSITE" id="PS00486">
    <property type="entry name" value="DNA_MISMATCH_REPAIR_2"/>
    <property type="match status" value="1"/>
</dbReference>
<evidence type="ECO:0000256" key="2">
    <source>
        <dbReference type="ARBA" id="ARBA00021982"/>
    </source>
</evidence>
<dbReference type="Pfam" id="PF01624">
    <property type="entry name" value="MutS_I"/>
    <property type="match status" value="1"/>
</dbReference>
<dbReference type="InterPro" id="IPR016151">
    <property type="entry name" value="DNA_mismatch_repair_MutS_N"/>
</dbReference>
<dbReference type="Pfam" id="PF05192">
    <property type="entry name" value="MutS_III"/>
    <property type="match status" value="1"/>
</dbReference>
<evidence type="ECO:0000256" key="8">
    <source>
        <dbReference type="ARBA" id="ARBA00024647"/>
    </source>
</evidence>
<evidence type="ECO:0000256" key="6">
    <source>
        <dbReference type="ARBA" id="ARBA00023125"/>
    </source>
</evidence>
<dbReference type="FunFam" id="3.40.1170.10:FF:000001">
    <property type="entry name" value="DNA mismatch repair protein MutS"/>
    <property type="match status" value="1"/>
</dbReference>
<evidence type="ECO:0000256" key="9">
    <source>
        <dbReference type="HAMAP-Rule" id="MF_00096"/>
    </source>
</evidence>
<organism evidence="12 13">
    <name type="scientific">Alicyclobacillus macrosporangiidus</name>
    <dbReference type="NCBI Taxonomy" id="392015"/>
    <lineage>
        <taxon>Bacteria</taxon>
        <taxon>Bacillati</taxon>
        <taxon>Bacillota</taxon>
        <taxon>Bacilli</taxon>
        <taxon>Bacillales</taxon>
        <taxon>Alicyclobacillaceae</taxon>
        <taxon>Alicyclobacillus</taxon>
    </lineage>
</organism>
<evidence type="ECO:0000313" key="13">
    <source>
        <dbReference type="Proteomes" id="UP000183508"/>
    </source>
</evidence>
<comment type="function">
    <text evidence="8 9">This protein is involved in the repair of mismatches in DNA. It is possible that it carries out the mismatch recognition step. This protein has a weak ATPase activity.</text>
</comment>
<protein>
    <recommendedName>
        <fullName evidence="2 9">DNA mismatch repair protein MutS</fullName>
    </recommendedName>
</protein>
<dbReference type="OrthoDB" id="9802448at2"/>
<dbReference type="SUPFAM" id="SSF55271">
    <property type="entry name" value="DNA repair protein MutS, domain I"/>
    <property type="match status" value="1"/>
</dbReference>
<dbReference type="EMBL" id="FPBV01000007">
    <property type="protein sequence ID" value="SFU76415.1"/>
    <property type="molecule type" value="Genomic_DNA"/>
</dbReference>
<dbReference type="SUPFAM" id="SSF52540">
    <property type="entry name" value="P-loop containing nucleoside triphosphate hydrolases"/>
    <property type="match status" value="1"/>
</dbReference>
<feature type="domain" description="DNA mismatch repair proteins mutS family" evidence="11">
    <location>
        <begin position="690"/>
        <end position="706"/>
    </location>
</feature>
<dbReference type="PIRSF" id="PIRSF037677">
    <property type="entry name" value="DNA_mis_repair_Msh6"/>
    <property type="match status" value="1"/>
</dbReference>
<dbReference type="InterPro" id="IPR036187">
    <property type="entry name" value="DNA_mismatch_repair_MutS_sf"/>
</dbReference>
<dbReference type="GO" id="GO:0140664">
    <property type="term" value="F:ATP-dependent DNA damage sensor activity"/>
    <property type="evidence" value="ECO:0007669"/>
    <property type="project" value="InterPro"/>
</dbReference>
<dbReference type="Gene3D" id="3.40.1170.10">
    <property type="entry name" value="DNA repair protein MutS, domain I"/>
    <property type="match status" value="1"/>
</dbReference>
<evidence type="ECO:0000256" key="1">
    <source>
        <dbReference type="ARBA" id="ARBA00006271"/>
    </source>
</evidence>
<dbReference type="NCBIfam" id="TIGR01070">
    <property type="entry name" value="mutS1"/>
    <property type="match status" value="1"/>
</dbReference>
<dbReference type="PANTHER" id="PTHR11361:SF34">
    <property type="entry name" value="DNA MISMATCH REPAIR PROTEIN MSH1, MITOCHONDRIAL"/>
    <property type="match status" value="1"/>
</dbReference>
<dbReference type="GO" id="GO:0003684">
    <property type="term" value="F:damaged DNA binding"/>
    <property type="evidence" value="ECO:0007669"/>
    <property type="project" value="UniProtKB-UniRule"/>
</dbReference>
<dbReference type="NCBIfam" id="NF003810">
    <property type="entry name" value="PRK05399.1"/>
    <property type="match status" value="1"/>
</dbReference>
<dbReference type="GO" id="GO:0005524">
    <property type="term" value="F:ATP binding"/>
    <property type="evidence" value="ECO:0007669"/>
    <property type="project" value="UniProtKB-UniRule"/>
</dbReference>
<dbReference type="STRING" id="392015.SAMN05421543_107117"/>
<reference evidence="13" key="1">
    <citation type="submission" date="2016-10" db="EMBL/GenBank/DDBJ databases">
        <authorList>
            <person name="Varghese N."/>
        </authorList>
    </citation>
    <scope>NUCLEOTIDE SEQUENCE [LARGE SCALE GENOMIC DNA]</scope>
    <source>
        <strain evidence="13">DSM 17980</strain>
    </source>
</reference>
<proteinExistence type="inferred from homology"/>
<dbReference type="GO" id="GO:0005829">
    <property type="term" value="C:cytosol"/>
    <property type="evidence" value="ECO:0007669"/>
    <property type="project" value="TreeGrafter"/>
</dbReference>
<sequence length="894" mass="98327">MSLTPMMKQYLETKAQHPDALLMFRLGDFYELFMDDAVTAARALDITLTGRDAGSYGRVPMCGVPYHAAEQYIARLIDQGYSVAICEQMEDPKLAKGLVRREVVRVVTPGTHVQEGEAGPRYLASAVYRGGRWGTGVIDISTGEVWCAEYADEGPLADLFEQWRPSEVLVYEPAKEDAAYAWLRAWTEARQVRMTVRPEPRQPDAQQHQAVCEQYGVPNLVPLDLDGRPVAAEALGFGLTYVRETQRQLVAHLRPPRMLEREAFLVVDQTARRNLELVETQRTRQRRGSLLGLLDVTCTAMGARLLRRWVERPLVDVARIGERLDAVGALTGDALLRAQAREYLKRVFDLERLVGKVALGSATPRDLLALARSLSVLPDLCRLFTDSPSVLLRASAAGIPDLTELADRIQRALEDQPPATARDGGFIRAGFDPELDALRQISRDAKGWLAEFEQRERERTGIRSLKVGYNKVFGYYIEVSKANVHLVPDTYERRQTLTGAERYTLPELKEREEQILTAAERAVARELALFEALCQAVLDRLQDVQRAAEQVAVLDALSALATVSAEHGYVRPEVVEERGIYIRQGRHPVVEAAHPGRFVPNDAELGEGRDLLLITGPNMAGKSTYMRQVALIVLLAHIGCFVPAAEARIGLVDRIFTRIGASDDLGAGQSTFMVEMVELAQILRQASDRSLVLLDEIGRGTSTYDGMSIAEAVMEALQQPGRRPLTLFATHYHELTAKVDRLPAAANCSVAVQETAEGIVFLHTVVNRPADKSYGIQVARLAGIPPEVIARAEQLLAIREAAASDAGGGRETAATVAPREVPGEYEAAVVAEPKGPPKDGPVPLPLPLAGPLVDELLSRLAKVDVLRLTPLEAMQVLHELAEQAREVAAWGGSR</sequence>
<dbReference type="InterPro" id="IPR007861">
    <property type="entry name" value="DNA_mismatch_repair_MutS_clamp"/>
</dbReference>
<dbReference type="Gene3D" id="3.30.420.110">
    <property type="entry name" value="MutS, connector domain"/>
    <property type="match status" value="1"/>
</dbReference>
<dbReference type="InterPro" id="IPR017261">
    <property type="entry name" value="DNA_mismatch_repair_MutS/MSH"/>
</dbReference>
<dbReference type="GO" id="GO:0006298">
    <property type="term" value="P:mismatch repair"/>
    <property type="evidence" value="ECO:0007669"/>
    <property type="project" value="UniProtKB-UniRule"/>
</dbReference>
<comment type="similarity">
    <text evidence="1 9 10">Belongs to the DNA mismatch repair MutS family.</text>
</comment>
<dbReference type="CDD" id="cd03284">
    <property type="entry name" value="ABC_MutS1"/>
    <property type="match status" value="1"/>
</dbReference>
<evidence type="ECO:0000259" key="11">
    <source>
        <dbReference type="PROSITE" id="PS00486"/>
    </source>
</evidence>
<dbReference type="Gene3D" id="3.40.50.300">
    <property type="entry name" value="P-loop containing nucleotide triphosphate hydrolases"/>
    <property type="match status" value="1"/>
</dbReference>
<dbReference type="GO" id="GO:0030983">
    <property type="term" value="F:mismatched DNA binding"/>
    <property type="evidence" value="ECO:0007669"/>
    <property type="project" value="InterPro"/>
</dbReference>
<evidence type="ECO:0000313" key="12">
    <source>
        <dbReference type="EMBL" id="SFU76415.1"/>
    </source>
</evidence>
<dbReference type="SUPFAM" id="SSF48334">
    <property type="entry name" value="DNA repair protein MutS, domain III"/>
    <property type="match status" value="1"/>
</dbReference>
<dbReference type="eggNOG" id="COG0249">
    <property type="taxonomic scope" value="Bacteria"/>
</dbReference>
<evidence type="ECO:0000256" key="10">
    <source>
        <dbReference type="RuleBase" id="RU003756"/>
    </source>
</evidence>
<keyword evidence="3 9" id="KW-0547">Nucleotide-binding</keyword>
<dbReference type="InterPro" id="IPR000432">
    <property type="entry name" value="DNA_mismatch_repair_MutS_C"/>
</dbReference>
<dbReference type="Gene3D" id="1.10.1420.10">
    <property type="match status" value="2"/>
</dbReference>
<evidence type="ECO:0000256" key="7">
    <source>
        <dbReference type="ARBA" id="ARBA00023204"/>
    </source>
</evidence>
<dbReference type="HAMAP" id="MF_00096">
    <property type="entry name" value="MutS"/>
    <property type="match status" value="1"/>
</dbReference>
<dbReference type="InterPro" id="IPR007695">
    <property type="entry name" value="DNA_mismatch_repair_MutS-lik_N"/>
</dbReference>
<dbReference type="InterPro" id="IPR005748">
    <property type="entry name" value="DNA_mismatch_repair_MutS"/>
</dbReference>
<keyword evidence="13" id="KW-1185">Reference proteome</keyword>